<evidence type="ECO:0000313" key="7">
    <source>
        <dbReference type="Proteomes" id="UP000006008"/>
    </source>
</evidence>
<evidence type="ECO:0000256" key="1">
    <source>
        <dbReference type="ARBA" id="ARBA00004141"/>
    </source>
</evidence>
<dbReference type="eggNOG" id="COG1286">
    <property type="taxonomic scope" value="Bacteria"/>
</dbReference>
<dbReference type="Pfam" id="PF02674">
    <property type="entry name" value="Colicin_V"/>
    <property type="match status" value="1"/>
</dbReference>
<protein>
    <submittedName>
        <fullName evidence="6">CvpA family protein</fullName>
    </submittedName>
</protein>
<dbReference type="STRING" id="742725.HMPREF9450_00129"/>
<accession>G5H5B9</accession>
<feature type="transmembrane region" description="Helical" evidence="5">
    <location>
        <begin position="24"/>
        <end position="42"/>
    </location>
</feature>
<keyword evidence="7" id="KW-1185">Reference proteome</keyword>
<dbReference type="PANTHER" id="PTHR37306">
    <property type="entry name" value="COLICIN V PRODUCTION PROTEIN"/>
    <property type="match status" value="1"/>
</dbReference>
<comment type="caution">
    <text evidence="6">The sequence shown here is derived from an EMBL/GenBank/DDBJ whole genome shotgun (WGS) entry which is preliminary data.</text>
</comment>
<name>G5H5B9_9BACT</name>
<dbReference type="HOGENOM" id="CLU_092720_5_2_10"/>
<feature type="transmembrane region" description="Helical" evidence="5">
    <location>
        <begin position="97"/>
        <end position="118"/>
    </location>
</feature>
<evidence type="ECO:0000256" key="4">
    <source>
        <dbReference type="ARBA" id="ARBA00023136"/>
    </source>
</evidence>
<evidence type="ECO:0000256" key="2">
    <source>
        <dbReference type="ARBA" id="ARBA00022692"/>
    </source>
</evidence>
<evidence type="ECO:0000256" key="3">
    <source>
        <dbReference type="ARBA" id="ARBA00022989"/>
    </source>
</evidence>
<dbReference type="PANTHER" id="PTHR37306:SF1">
    <property type="entry name" value="COLICIN V PRODUCTION PROTEIN"/>
    <property type="match status" value="1"/>
</dbReference>
<dbReference type="GeneID" id="92816555"/>
<dbReference type="OrthoDB" id="9799585at2"/>
<sequence length="161" mass="17521">MTVFDIVCGLLLAVGAWKGWRDGIIVQLSGILGLLVGVYLAYRYSIPASRWLGSEGMTGQAAGFLLVFGLVLVALALLGRLMRGLFKFAGLGLFDQLGGAALGIVKVALLVSVLLGAYESINLTRHWTDGEKTERSWLYRPVKEAGELAFPYLRSLKEQFL</sequence>
<dbReference type="GO" id="GO:0016020">
    <property type="term" value="C:membrane"/>
    <property type="evidence" value="ECO:0007669"/>
    <property type="project" value="UniProtKB-SubCell"/>
</dbReference>
<dbReference type="RefSeq" id="WP_009132935.1">
    <property type="nucleotide sequence ID" value="NZ_CP102250.1"/>
</dbReference>
<evidence type="ECO:0000313" key="6">
    <source>
        <dbReference type="EMBL" id="EHB93358.1"/>
    </source>
</evidence>
<dbReference type="Proteomes" id="UP000006008">
    <property type="component" value="Unassembled WGS sequence"/>
</dbReference>
<comment type="subcellular location">
    <subcellularLocation>
        <location evidence="1">Membrane</location>
        <topology evidence="1">Multi-pass membrane protein</topology>
    </subcellularLocation>
</comment>
<proteinExistence type="predicted"/>
<reference evidence="6 7" key="1">
    <citation type="submission" date="2011-08" db="EMBL/GenBank/DDBJ databases">
        <title>The Genome Sequence of Alistipes indistinctus YIT 12060.</title>
        <authorList>
            <consortium name="The Broad Institute Genome Sequencing Platform"/>
            <person name="Earl A."/>
            <person name="Ward D."/>
            <person name="Feldgarden M."/>
            <person name="Gevers D."/>
            <person name="Morotomi M."/>
            <person name="Young S.K."/>
            <person name="Zeng Q."/>
            <person name="Gargeya S."/>
            <person name="Fitzgerald M."/>
            <person name="Haas B."/>
            <person name="Abouelleil A."/>
            <person name="Alvarado L."/>
            <person name="Arachchi H.M."/>
            <person name="Berlin A."/>
            <person name="Brown A."/>
            <person name="Chapman S.B."/>
            <person name="Chen Z."/>
            <person name="Dunbar C."/>
            <person name="Freedman E."/>
            <person name="Gearin G."/>
            <person name="Gellesch M."/>
            <person name="Goldberg J."/>
            <person name="Griggs A."/>
            <person name="Gujja S."/>
            <person name="Heiman D."/>
            <person name="Howarth C."/>
            <person name="Larson L."/>
            <person name="Lui A."/>
            <person name="MacDonald P.J.P."/>
            <person name="Montmayeur A."/>
            <person name="Murphy C."/>
            <person name="Neiman D."/>
            <person name="Pearson M."/>
            <person name="Priest M."/>
            <person name="Roberts A."/>
            <person name="Saif S."/>
            <person name="Shea T."/>
            <person name="Shenoy N."/>
            <person name="Sisk P."/>
            <person name="Stolte C."/>
            <person name="Sykes S."/>
            <person name="Wortman J."/>
            <person name="Nusbaum C."/>
            <person name="Birren B."/>
        </authorList>
    </citation>
    <scope>NUCLEOTIDE SEQUENCE [LARGE SCALE GENOMIC DNA]</scope>
    <source>
        <strain evidence="6 7">YIT 12060</strain>
    </source>
</reference>
<gene>
    <name evidence="6" type="ORF">HMPREF9450_00129</name>
</gene>
<organism evidence="6 7">
    <name type="scientific">Alistipes indistinctus YIT 12060</name>
    <dbReference type="NCBI Taxonomy" id="742725"/>
    <lineage>
        <taxon>Bacteria</taxon>
        <taxon>Pseudomonadati</taxon>
        <taxon>Bacteroidota</taxon>
        <taxon>Bacteroidia</taxon>
        <taxon>Bacteroidales</taxon>
        <taxon>Rikenellaceae</taxon>
        <taxon>Alistipes</taxon>
    </lineage>
</organism>
<evidence type="ECO:0000256" key="5">
    <source>
        <dbReference type="SAM" id="Phobius"/>
    </source>
</evidence>
<feature type="transmembrane region" description="Helical" evidence="5">
    <location>
        <begin position="63"/>
        <end position="82"/>
    </location>
</feature>
<dbReference type="EMBL" id="ADLD01000003">
    <property type="protein sequence ID" value="EHB93358.1"/>
    <property type="molecule type" value="Genomic_DNA"/>
</dbReference>
<keyword evidence="2 5" id="KW-0812">Transmembrane</keyword>
<dbReference type="GO" id="GO:0009403">
    <property type="term" value="P:toxin biosynthetic process"/>
    <property type="evidence" value="ECO:0007669"/>
    <property type="project" value="InterPro"/>
</dbReference>
<keyword evidence="3 5" id="KW-1133">Transmembrane helix</keyword>
<dbReference type="PATRIC" id="fig|742725.3.peg.147"/>
<keyword evidence="4 5" id="KW-0472">Membrane</keyword>
<dbReference type="InterPro" id="IPR003825">
    <property type="entry name" value="Colicin-V_CvpA"/>
</dbReference>
<dbReference type="AlphaFoldDB" id="G5H5B9"/>